<name>A0AAC9AXH6_SPHMC</name>
<proteinExistence type="predicted"/>
<dbReference type="EMBL" id="CP013344">
    <property type="protein sequence ID" value="AMU91608.1"/>
    <property type="molecule type" value="Genomic_DNA"/>
</dbReference>
<sequence length="188" mass="18954">MARSANHPRGSNRSQKRVTVMVNSGSIPMTEKGAARGVATLDNSGKVPSSQMGMPSAVEQALAAVNGRIDTIQLTPGPRGDSGQKGDKGDAGILGATGPAAATFIGNVTITETLLVSLSLGMKRVTKALAGVALSDKLIAVPNGAPSAGCEVINAYPSSAGNVSIGYFVPALGIGATYSIPVSIYRMN</sequence>
<gene>
    <name evidence="1" type="ORF">ATM17_21570</name>
</gene>
<dbReference type="KEGG" id="smaz:LH19_20990"/>
<dbReference type="AlphaFoldDB" id="A0AAC9AXH6"/>
<dbReference type="RefSeq" id="WP_054731622.1">
    <property type="nucleotide sequence ID" value="NZ_CP013344.1"/>
</dbReference>
<reference evidence="1 2" key="2">
    <citation type="journal article" date="2016" name="Genome Announc.">
        <title>Complete Genome Sequence of Sphingopyxis macrogoltabida Strain 203N (NBRC 111659), a Polyethylene Glycol Degrader.</title>
        <authorList>
            <person name="Ohtsubo Y."/>
            <person name="Nonoyama S."/>
            <person name="Nagata Y."/>
            <person name="Numata M."/>
            <person name="Tsuchikane K."/>
            <person name="Hosoyama A."/>
            <person name="Yamazoe A."/>
            <person name="Tsuda M."/>
            <person name="Fujita N."/>
            <person name="Kawai F."/>
        </authorList>
    </citation>
    <scope>NUCLEOTIDE SEQUENCE [LARGE SCALE GENOMIC DNA]</scope>
    <source>
        <strain evidence="1 2">203N</strain>
    </source>
</reference>
<keyword evidence="2" id="KW-1185">Reference proteome</keyword>
<evidence type="ECO:0000313" key="2">
    <source>
        <dbReference type="Proteomes" id="UP000076088"/>
    </source>
</evidence>
<accession>A0AAC9AXH6</accession>
<evidence type="ECO:0000313" key="1">
    <source>
        <dbReference type="EMBL" id="AMU91608.1"/>
    </source>
</evidence>
<dbReference type="Proteomes" id="UP000076088">
    <property type="component" value="Chromosome"/>
</dbReference>
<protein>
    <submittedName>
        <fullName evidence="1">Uncharacterized protein</fullName>
    </submittedName>
</protein>
<reference evidence="2" key="1">
    <citation type="submission" date="2015-11" db="EMBL/GenBank/DDBJ databases">
        <title>Complete genome sequence of a polyethylene-glycol degrader Sphingopyxis macrogoltabida 203N (NBRC 111659).</title>
        <authorList>
            <person name="Yoshiyuki O."/>
            <person name="Shouta N."/>
            <person name="Nagata Y."/>
            <person name="Numata M."/>
            <person name="Tsuchikane K."/>
            <person name="Hosoyama A."/>
            <person name="Yamazoe A."/>
            <person name="Tsuda M."/>
            <person name="Fujita N."/>
            <person name="Kawai F."/>
        </authorList>
    </citation>
    <scope>NUCLEOTIDE SEQUENCE [LARGE SCALE GENOMIC DNA]</scope>
    <source>
        <strain evidence="2">203N</strain>
    </source>
</reference>
<organism evidence="1 2">
    <name type="scientific">Sphingopyxis macrogoltabida</name>
    <name type="common">Sphingomonas macrogoltabidus</name>
    <dbReference type="NCBI Taxonomy" id="33050"/>
    <lineage>
        <taxon>Bacteria</taxon>
        <taxon>Pseudomonadati</taxon>
        <taxon>Pseudomonadota</taxon>
        <taxon>Alphaproteobacteria</taxon>
        <taxon>Sphingomonadales</taxon>
        <taxon>Sphingomonadaceae</taxon>
        <taxon>Sphingopyxis</taxon>
    </lineage>
</organism>